<organism evidence="2">
    <name type="scientific">Candidatus Moduliflexus flocculans</name>
    <dbReference type="NCBI Taxonomy" id="1499966"/>
    <lineage>
        <taxon>Bacteria</taxon>
        <taxon>Candidatus Moduliflexota</taxon>
        <taxon>Candidatus Moduliflexia</taxon>
        <taxon>Candidatus Moduliflexales</taxon>
        <taxon>Candidatus Moduliflexaceae</taxon>
    </lineage>
</organism>
<protein>
    <submittedName>
        <fullName evidence="2">Uncharacterized protein</fullName>
    </submittedName>
</protein>
<feature type="region of interest" description="Disordered" evidence="1">
    <location>
        <begin position="50"/>
        <end position="69"/>
    </location>
</feature>
<evidence type="ECO:0000313" key="3">
    <source>
        <dbReference type="Proteomes" id="UP000030700"/>
    </source>
</evidence>
<evidence type="ECO:0000256" key="1">
    <source>
        <dbReference type="SAM" id="MobiDB-lite"/>
    </source>
</evidence>
<keyword evidence="3" id="KW-1185">Reference proteome</keyword>
<evidence type="ECO:0000313" key="2">
    <source>
        <dbReference type="EMBL" id="GAK50498.1"/>
    </source>
</evidence>
<dbReference type="HOGENOM" id="CLU_2767442_0_0_0"/>
<feature type="compositionally biased region" description="Basic and acidic residues" evidence="1">
    <location>
        <begin position="53"/>
        <end position="69"/>
    </location>
</feature>
<dbReference type="EMBL" id="DF820456">
    <property type="protein sequence ID" value="GAK50498.1"/>
    <property type="molecule type" value="Genomic_DNA"/>
</dbReference>
<dbReference type="AlphaFoldDB" id="A0A0S6VSX7"/>
<accession>A0A0S6VSX7</accession>
<proteinExistence type="predicted"/>
<gene>
    <name evidence="2" type="ORF">U14_01729</name>
</gene>
<sequence length="69" mass="8268">MGTVLYDIYLDMQPRENFIRDYLVRRGGVVVKIQTLSRLYHVAIAEASRQRRNFAESHERSRAMRQNER</sequence>
<dbReference type="Proteomes" id="UP000030700">
    <property type="component" value="Unassembled WGS sequence"/>
</dbReference>
<dbReference type="STRING" id="1499966.U14_01729"/>
<reference evidence="2" key="1">
    <citation type="journal article" date="2015" name="PeerJ">
        <title>First genomic representation of candidate bacterial phylum KSB3 points to enhanced environmental sensing as a trigger of wastewater bulking.</title>
        <authorList>
            <person name="Sekiguchi Y."/>
            <person name="Ohashi A."/>
            <person name="Parks D.H."/>
            <person name="Yamauchi T."/>
            <person name="Tyson G.W."/>
            <person name="Hugenholtz P."/>
        </authorList>
    </citation>
    <scope>NUCLEOTIDE SEQUENCE [LARGE SCALE GENOMIC DNA]</scope>
</reference>
<name>A0A0S6VSX7_9BACT</name>